<dbReference type="Pfam" id="PF13460">
    <property type="entry name" value="NAD_binding_10"/>
    <property type="match status" value="1"/>
</dbReference>
<dbReference type="Gene3D" id="3.40.50.720">
    <property type="entry name" value="NAD(P)-binding Rossmann-like Domain"/>
    <property type="match status" value="1"/>
</dbReference>
<name>A0A2A5CCH8_9GAMM</name>
<sequence>MYLVTGVGGQLASKVADEMLNLLPAEELIFSASDISRIKPENLKRWREKGVDIRQANYDDIPQMKEAFEGVDRMLLVSTWEIGPIRRKQHANAIQAAKEKGVKYIAYTSFIGADIAENTPLVASDHRDTEQNILASGMQWNFIRNSLYFDSLFQLFAPLAANFGNKWRGNTGDVKSGYVAREDCSRVAAAVLAGKAETNQAYEVTGAELLSEKDLCQMVCDYSGWPGEYIEMTDEELYAYWDSQGVPREVTGDFSNSPVPFCSDDLVQNGASVRSGHFVKLTDTVEKLTGHKPQRAQDIIGQYEAFLPTA</sequence>
<dbReference type="PANTHER" id="PTHR43162:SF1">
    <property type="entry name" value="PRESTALK A DIFFERENTIATION PROTEIN A"/>
    <property type="match status" value="1"/>
</dbReference>
<accession>A0A2A5CCH8</accession>
<dbReference type="SUPFAM" id="SSF51735">
    <property type="entry name" value="NAD(P)-binding Rossmann-fold domains"/>
    <property type="match status" value="1"/>
</dbReference>
<proteinExistence type="predicted"/>
<gene>
    <name evidence="2" type="ORF">COA71_09330</name>
</gene>
<dbReference type="InterPro" id="IPR051604">
    <property type="entry name" value="Ergot_Alk_Oxidoreductase"/>
</dbReference>
<evidence type="ECO:0000313" key="3">
    <source>
        <dbReference type="Proteomes" id="UP000228987"/>
    </source>
</evidence>
<dbReference type="Gene3D" id="3.90.25.10">
    <property type="entry name" value="UDP-galactose 4-epimerase, domain 1"/>
    <property type="match status" value="1"/>
</dbReference>
<dbReference type="InterPro" id="IPR016040">
    <property type="entry name" value="NAD(P)-bd_dom"/>
</dbReference>
<evidence type="ECO:0000259" key="1">
    <source>
        <dbReference type="Pfam" id="PF13460"/>
    </source>
</evidence>
<dbReference type="PANTHER" id="PTHR43162">
    <property type="match status" value="1"/>
</dbReference>
<dbReference type="InterPro" id="IPR036291">
    <property type="entry name" value="NAD(P)-bd_dom_sf"/>
</dbReference>
<organism evidence="2 3">
    <name type="scientific">SAR86 cluster bacterium</name>
    <dbReference type="NCBI Taxonomy" id="2030880"/>
    <lineage>
        <taxon>Bacteria</taxon>
        <taxon>Pseudomonadati</taxon>
        <taxon>Pseudomonadota</taxon>
        <taxon>Gammaproteobacteria</taxon>
        <taxon>SAR86 cluster</taxon>
    </lineage>
</organism>
<protein>
    <submittedName>
        <fullName evidence="2">NAD(P)-dependent oxidoreductase</fullName>
    </submittedName>
</protein>
<evidence type="ECO:0000313" key="2">
    <source>
        <dbReference type="EMBL" id="PCJ41228.1"/>
    </source>
</evidence>
<dbReference type="Proteomes" id="UP000228987">
    <property type="component" value="Unassembled WGS sequence"/>
</dbReference>
<comment type="caution">
    <text evidence="2">The sequence shown here is derived from an EMBL/GenBank/DDBJ whole genome shotgun (WGS) entry which is preliminary data.</text>
</comment>
<reference evidence="3" key="1">
    <citation type="submission" date="2017-08" db="EMBL/GenBank/DDBJ databases">
        <title>A dynamic microbial community with high functional redundancy inhabits the cold, oxic subseafloor aquifer.</title>
        <authorList>
            <person name="Tully B.J."/>
            <person name="Wheat C.G."/>
            <person name="Glazer B.T."/>
            <person name="Huber J.A."/>
        </authorList>
    </citation>
    <scope>NUCLEOTIDE SEQUENCE [LARGE SCALE GENOMIC DNA]</scope>
</reference>
<feature type="domain" description="NAD(P)-binding" evidence="1">
    <location>
        <begin position="39"/>
        <end position="192"/>
    </location>
</feature>
<dbReference type="AlphaFoldDB" id="A0A2A5CCH8"/>
<dbReference type="EMBL" id="NVWI01000006">
    <property type="protein sequence ID" value="PCJ41228.1"/>
    <property type="molecule type" value="Genomic_DNA"/>
</dbReference>